<proteinExistence type="predicted"/>
<evidence type="ECO:0000256" key="1">
    <source>
        <dbReference type="SAM" id="Phobius"/>
    </source>
</evidence>
<keyword evidence="1" id="KW-0472">Membrane</keyword>
<sequence length="112" mass="12564">MVTANQISRLFLTQSRNTTELFVTTLEDVNRYTYGIWIPYGLACFFTLITVVIGIVTFLRHGAMPSNKFQDILAAADMNVIRIARAEDSRSRSITAEFEGGRPTIQSPKSMV</sequence>
<keyword evidence="3" id="KW-1185">Reference proteome</keyword>
<dbReference type="AlphaFoldDB" id="A0AA40AHQ0"/>
<keyword evidence="1" id="KW-0812">Transmembrane</keyword>
<protein>
    <submittedName>
        <fullName evidence="2">Uncharacterized protein</fullName>
    </submittedName>
</protein>
<dbReference type="EMBL" id="JAUKUA010000004">
    <property type="protein sequence ID" value="KAK0716023.1"/>
    <property type="molecule type" value="Genomic_DNA"/>
</dbReference>
<gene>
    <name evidence="2" type="ORF">B0H67DRAFT_582234</name>
</gene>
<comment type="caution">
    <text evidence="2">The sequence shown here is derived from an EMBL/GenBank/DDBJ whole genome shotgun (WGS) entry which is preliminary data.</text>
</comment>
<evidence type="ECO:0000313" key="2">
    <source>
        <dbReference type="EMBL" id="KAK0716023.1"/>
    </source>
</evidence>
<name>A0AA40AHQ0_9PEZI</name>
<feature type="transmembrane region" description="Helical" evidence="1">
    <location>
        <begin position="37"/>
        <end position="59"/>
    </location>
</feature>
<accession>A0AA40AHQ0</accession>
<dbReference type="Proteomes" id="UP001172102">
    <property type="component" value="Unassembled WGS sequence"/>
</dbReference>
<keyword evidence="1" id="KW-1133">Transmembrane helix</keyword>
<evidence type="ECO:0000313" key="3">
    <source>
        <dbReference type="Proteomes" id="UP001172102"/>
    </source>
</evidence>
<organism evidence="2 3">
    <name type="scientific">Lasiosphaeris hirsuta</name>
    <dbReference type="NCBI Taxonomy" id="260670"/>
    <lineage>
        <taxon>Eukaryota</taxon>
        <taxon>Fungi</taxon>
        <taxon>Dikarya</taxon>
        <taxon>Ascomycota</taxon>
        <taxon>Pezizomycotina</taxon>
        <taxon>Sordariomycetes</taxon>
        <taxon>Sordariomycetidae</taxon>
        <taxon>Sordariales</taxon>
        <taxon>Lasiosphaeriaceae</taxon>
        <taxon>Lasiosphaeris</taxon>
    </lineage>
</organism>
<reference evidence="2" key="1">
    <citation type="submission" date="2023-06" db="EMBL/GenBank/DDBJ databases">
        <title>Genome-scale phylogeny and comparative genomics of the fungal order Sordariales.</title>
        <authorList>
            <consortium name="Lawrence Berkeley National Laboratory"/>
            <person name="Hensen N."/>
            <person name="Bonometti L."/>
            <person name="Westerberg I."/>
            <person name="Brannstrom I.O."/>
            <person name="Guillou S."/>
            <person name="Cros-Aarteil S."/>
            <person name="Calhoun S."/>
            <person name="Haridas S."/>
            <person name="Kuo A."/>
            <person name="Mondo S."/>
            <person name="Pangilinan J."/>
            <person name="Riley R."/>
            <person name="Labutti K."/>
            <person name="Andreopoulos B."/>
            <person name="Lipzen A."/>
            <person name="Chen C."/>
            <person name="Yanf M."/>
            <person name="Daum C."/>
            <person name="Ng V."/>
            <person name="Clum A."/>
            <person name="Steindorff A."/>
            <person name="Ohm R."/>
            <person name="Martin F."/>
            <person name="Silar P."/>
            <person name="Natvig D."/>
            <person name="Lalanne C."/>
            <person name="Gautier V."/>
            <person name="Ament-Velasquez S.L."/>
            <person name="Kruys A."/>
            <person name="Hutchinson M.I."/>
            <person name="Powell A.J."/>
            <person name="Barry K."/>
            <person name="Miller A.N."/>
            <person name="Grigoriev I.V."/>
            <person name="Debuchy R."/>
            <person name="Gladieux P."/>
            <person name="Thoren M.H."/>
            <person name="Johannesson H."/>
        </authorList>
    </citation>
    <scope>NUCLEOTIDE SEQUENCE</scope>
    <source>
        <strain evidence="2">SMH4607-1</strain>
    </source>
</reference>